<feature type="domain" description="23S rRNA (guanine(745)-N(1))-methyltransferase N-terminal" evidence="4">
    <location>
        <begin position="10"/>
        <end position="50"/>
    </location>
</feature>
<dbReference type="Pfam" id="PF13649">
    <property type="entry name" value="Methyltransf_25"/>
    <property type="match status" value="1"/>
</dbReference>
<evidence type="ECO:0000313" key="6">
    <source>
        <dbReference type="Proteomes" id="UP001165378"/>
    </source>
</evidence>
<protein>
    <submittedName>
        <fullName evidence="5">Methyltransferase domain-containing protein</fullName>
    </submittedName>
</protein>
<name>A0AA41PXB2_9ACTN</name>
<keyword evidence="1" id="KW-0862">Zinc</keyword>
<dbReference type="EMBL" id="JAKFHA010000004">
    <property type="protein sequence ID" value="MCF2527411.1"/>
    <property type="molecule type" value="Genomic_DNA"/>
</dbReference>
<keyword evidence="1" id="KW-0479">Metal-binding</keyword>
<gene>
    <name evidence="5" type="ORF">LZ495_09330</name>
</gene>
<evidence type="ECO:0000313" key="5">
    <source>
        <dbReference type="EMBL" id="MCF2527411.1"/>
    </source>
</evidence>
<keyword evidence="6" id="KW-1185">Reference proteome</keyword>
<evidence type="ECO:0000256" key="1">
    <source>
        <dbReference type="PIRSR" id="PIRSR018249-1"/>
    </source>
</evidence>
<dbReference type="SUPFAM" id="SSF53335">
    <property type="entry name" value="S-adenosyl-L-methionine-dependent methyltransferases"/>
    <property type="match status" value="1"/>
</dbReference>
<feature type="domain" description="Methyltransferase" evidence="3">
    <location>
        <begin position="99"/>
        <end position="183"/>
    </location>
</feature>
<dbReference type="InterPro" id="IPR048647">
    <property type="entry name" value="RlmA_N"/>
</dbReference>
<accession>A0AA41PXB2</accession>
<dbReference type="GO" id="GO:0032259">
    <property type="term" value="P:methylation"/>
    <property type="evidence" value="ECO:0007669"/>
    <property type="project" value="UniProtKB-KW"/>
</dbReference>
<keyword evidence="2" id="KW-0949">S-adenosyl-L-methionine</keyword>
<comment type="caution">
    <text evidence="5">The sequence shown here is derived from an EMBL/GenBank/DDBJ whole genome shotgun (WGS) entry which is preliminary data.</text>
</comment>
<dbReference type="CDD" id="cd02440">
    <property type="entry name" value="AdoMet_MTases"/>
    <property type="match status" value="1"/>
</dbReference>
<feature type="binding site" evidence="2">
    <location>
        <position position="194"/>
    </location>
    <ligand>
        <name>S-adenosyl-L-methionine</name>
        <dbReference type="ChEBI" id="CHEBI:59789"/>
    </ligand>
</feature>
<feature type="binding site" evidence="1">
    <location>
        <position position="34"/>
    </location>
    <ligand>
        <name>Zn(2+)</name>
        <dbReference type="ChEBI" id="CHEBI:29105"/>
    </ligand>
</feature>
<proteinExistence type="predicted"/>
<dbReference type="GO" id="GO:0008168">
    <property type="term" value="F:methyltransferase activity"/>
    <property type="evidence" value="ECO:0007669"/>
    <property type="project" value="UniProtKB-KW"/>
</dbReference>
<dbReference type="AlphaFoldDB" id="A0AA41PXB2"/>
<sequence length="287" mass="29835">MLHDVVGYLRCPHCGAGLDLAPDGRSLRCSAGRHTFDVARQGYANLLGGDAKAGTADTAEMVAARDAFLGAGHYKPIAEALAADALAAEAGAAAGEGAVVDVGAGTGYYLAHVLDALPERAGLALDISKYALRRAAKAHPRAGAVVCDAWKPLPLRDASAAFALNVFAPRNPAELHRILAPHGTLAVVTPTARHLRELVGALGLLRVDEDKKTRLDTALAGHFTSVRDHQVAFTLGLAHHDVATVVGMGPSAWHTDPARLRDAIAGLPDPFGVTAEVTLSVYAPNPR</sequence>
<dbReference type="InterPro" id="IPR016718">
    <property type="entry name" value="rRNA_m1G-MeTrfase_A_prd"/>
</dbReference>
<dbReference type="Proteomes" id="UP001165378">
    <property type="component" value="Unassembled WGS sequence"/>
</dbReference>
<keyword evidence="5" id="KW-0489">Methyltransferase</keyword>
<dbReference type="PIRSF" id="PIRSF018249">
    <property type="entry name" value="MyrA_prd"/>
    <property type="match status" value="1"/>
</dbReference>
<feature type="binding site" evidence="2">
    <location>
        <begin position="106"/>
        <end position="107"/>
    </location>
    <ligand>
        <name>S-adenosyl-L-methionine</name>
        <dbReference type="ChEBI" id="CHEBI:59789"/>
    </ligand>
</feature>
<dbReference type="Gene3D" id="3.40.50.150">
    <property type="entry name" value="Vaccinia Virus protein VP39"/>
    <property type="match status" value="1"/>
</dbReference>
<dbReference type="Pfam" id="PF21302">
    <property type="entry name" value="Zn_ribbon_RlmA"/>
    <property type="match status" value="1"/>
</dbReference>
<evidence type="ECO:0000259" key="4">
    <source>
        <dbReference type="Pfam" id="PF21302"/>
    </source>
</evidence>
<organism evidence="5 6">
    <name type="scientific">Yinghuangia soli</name>
    <dbReference type="NCBI Taxonomy" id="2908204"/>
    <lineage>
        <taxon>Bacteria</taxon>
        <taxon>Bacillati</taxon>
        <taxon>Actinomycetota</taxon>
        <taxon>Actinomycetes</taxon>
        <taxon>Kitasatosporales</taxon>
        <taxon>Streptomycetaceae</taxon>
        <taxon>Yinghuangia</taxon>
    </lineage>
</organism>
<feature type="binding site" evidence="1">
    <location>
        <position position="29"/>
    </location>
    <ligand>
        <name>Zn(2+)</name>
        <dbReference type="ChEBI" id="CHEBI:29105"/>
    </ligand>
</feature>
<feature type="binding site" evidence="2">
    <location>
        <position position="74"/>
    </location>
    <ligand>
        <name>S-adenosyl-L-methionine</name>
        <dbReference type="ChEBI" id="CHEBI:59789"/>
    </ligand>
</feature>
<evidence type="ECO:0000259" key="3">
    <source>
        <dbReference type="Pfam" id="PF13649"/>
    </source>
</evidence>
<evidence type="ECO:0000256" key="2">
    <source>
        <dbReference type="PIRSR" id="PIRSR018249-2"/>
    </source>
</evidence>
<dbReference type="InterPro" id="IPR029063">
    <property type="entry name" value="SAM-dependent_MTases_sf"/>
</dbReference>
<dbReference type="InterPro" id="IPR041698">
    <property type="entry name" value="Methyltransf_25"/>
</dbReference>
<keyword evidence="5" id="KW-0808">Transferase</keyword>
<dbReference type="GO" id="GO:0046872">
    <property type="term" value="F:metal ion binding"/>
    <property type="evidence" value="ECO:0007669"/>
    <property type="project" value="UniProtKB-KW"/>
</dbReference>
<reference evidence="5" key="1">
    <citation type="submission" date="2022-01" db="EMBL/GenBank/DDBJ databases">
        <title>Genome-Based Taxonomic Classification of the Phylum Actinobacteria.</title>
        <authorList>
            <person name="Gao Y."/>
        </authorList>
    </citation>
    <scope>NUCLEOTIDE SEQUENCE</scope>
    <source>
        <strain evidence="5">KLBMP 8922</strain>
    </source>
</reference>
<dbReference type="RefSeq" id="WP_235051565.1">
    <property type="nucleotide sequence ID" value="NZ_JAKFHA010000004.1"/>
</dbReference>